<evidence type="ECO:0000259" key="3">
    <source>
        <dbReference type="Pfam" id="PF01370"/>
    </source>
</evidence>
<feature type="transmembrane region" description="Helical" evidence="2">
    <location>
        <begin position="329"/>
        <end position="348"/>
    </location>
</feature>
<dbReference type="AlphaFoldDB" id="A0AAN7UKL2"/>
<keyword evidence="2" id="KW-0812">Transmembrane</keyword>
<evidence type="ECO:0000313" key="4">
    <source>
        <dbReference type="EMBL" id="KAK5583578.1"/>
    </source>
</evidence>
<dbReference type="SUPFAM" id="SSF51735">
    <property type="entry name" value="NAD(P)-binding Rossmann-fold domains"/>
    <property type="match status" value="1"/>
</dbReference>
<feature type="region of interest" description="Disordered" evidence="1">
    <location>
        <begin position="140"/>
        <end position="161"/>
    </location>
</feature>
<dbReference type="PANTHER" id="PTHR43245:SF51">
    <property type="entry name" value="SHORT CHAIN DEHYDROGENASE_REDUCTASE FAMILY 42E, MEMBER 2"/>
    <property type="match status" value="1"/>
</dbReference>
<feature type="domain" description="NAD-dependent epimerase/dehydratase" evidence="3">
    <location>
        <begin position="7"/>
        <end position="284"/>
    </location>
</feature>
<dbReference type="PANTHER" id="PTHR43245">
    <property type="entry name" value="BIFUNCTIONAL POLYMYXIN RESISTANCE PROTEIN ARNA"/>
    <property type="match status" value="1"/>
</dbReference>
<sequence length="428" mass="48908">MTKNENILLTGLTGYVGGNFIKVLLEDSRTKNNKVYALVREKSSHSEFIKGLIEKYKNFNLIVGDFVDLQSSVTSQSKCIEFLKSIISNNEINVVIHLASMMEFYPQNSIDFSNIHKTNVIGTENLLKACTTTTILNTSPKMNSVNSNSNNSNNNNNNNNNNNSSCIRRFIYCSTTETMGGKKLVTGIPLSELDDPYSHPSYYYGETKRLAEDHVRRYEKKYGLDTIILRPTGIFGKDDQFSIFELIQSVSYGILFFIPSFANGNIMYIHVDDFVQSIMLSIHKEKLATDDTDGLPHTYIISPDKGLTYKEAIIFLNEKLNRMKPRLKLPASICFPAIRVLGFFMYLFSSRKPFLFKAETLAAMEEDRIYSNERAKRELGFKPQYTFKQGLNVTIEEYLENERIGFYSVSPLFIFTTIVLLIIKFLIL</sequence>
<protein>
    <recommendedName>
        <fullName evidence="3">NAD-dependent epimerase/dehydratase domain-containing protein</fullName>
    </recommendedName>
</protein>
<dbReference type="Pfam" id="PF01370">
    <property type="entry name" value="Epimerase"/>
    <property type="match status" value="1"/>
</dbReference>
<dbReference type="InterPro" id="IPR036291">
    <property type="entry name" value="NAD(P)-bd_dom_sf"/>
</dbReference>
<feature type="compositionally biased region" description="Low complexity" evidence="1">
    <location>
        <begin position="143"/>
        <end position="161"/>
    </location>
</feature>
<keyword evidence="2" id="KW-1133">Transmembrane helix</keyword>
<dbReference type="InterPro" id="IPR001509">
    <property type="entry name" value="Epimerase_deHydtase"/>
</dbReference>
<accession>A0AAN7UKL2</accession>
<feature type="transmembrane region" description="Helical" evidence="2">
    <location>
        <begin position="404"/>
        <end position="427"/>
    </location>
</feature>
<evidence type="ECO:0000256" key="1">
    <source>
        <dbReference type="SAM" id="MobiDB-lite"/>
    </source>
</evidence>
<name>A0AAN7UKL2_9MYCE</name>
<reference evidence="4 5" key="1">
    <citation type="submission" date="2023-11" db="EMBL/GenBank/DDBJ databases">
        <title>Dfirmibasis_genome.</title>
        <authorList>
            <person name="Edelbroek B."/>
            <person name="Kjellin J."/>
            <person name="Jerlstrom-Hultqvist J."/>
            <person name="Soderbom F."/>
        </authorList>
    </citation>
    <scope>NUCLEOTIDE SEQUENCE [LARGE SCALE GENOMIC DNA]</scope>
    <source>
        <strain evidence="4 5">TNS-C-14</strain>
    </source>
</reference>
<dbReference type="Gene3D" id="3.40.50.720">
    <property type="entry name" value="NAD(P)-binding Rossmann-like Domain"/>
    <property type="match status" value="1"/>
</dbReference>
<keyword evidence="2" id="KW-0472">Membrane</keyword>
<evidence type="ECO:0000256" key="2">
    <source>
        <dbReference type="SAM" id="Phobius"/>
    </source>
</evidence>
<keyword evidence="5" id="KW-1185">Reference proteome</keyword>
<proteinExistence type="predicted"/>
<dbReference type="Proteomes" id="UP001344447">
    <property type="component" value="Unassembled WGS sequence"/>
</dbReference>
<dbReference type="EMBL" id="JAVFKY010000001">
    <property type="protein sequence ID" value="KAK5583578.1"/>
    <property type="molecule type" value="Genomic_DNA"/>
</dbReference>
<organism evidence="4 5">
    <name type="scientific">Dictyostelium firmibasis</name>
    <dbReference type="NCBI Taxonomy" id="79012"/>
    <lineage>
        <taxon>Eukaryota</taxon>
        <taxon>Amoebozoa</taxon>
        <taxon>Evosea</taxon>
        <taxon>Eumycetozoa</taxon>
        <taxon>Dictyostelia</taxon>
        <taxon>Dictyosteliales</taxon>
        <taxon>Dictyosteliaceae</taxon>
        <taxon>Dictyostelium</taxon>
    </lineage>
</organism>
<gene>
    <name evidence="4" type="ORF">RB653_005175</name>
</gene>
<evidence type="ECO:0000313" key="5">
    <source>
        <dbReference type="Proteomes" id="UP001344447"/>
    </source>
</evidence>
<dbReference type="InterPro" id="IPR050177">
    <property type="entry name" value="Lipid_A_modif_metabolic_enz"/>
</dbReference>
<comment type="caution">
    <text evidence="4">The sequence shown here is derived from an EMBL/GenBank/DDBJ whole genome shotgun (WGS) entry which is preliminary data.</text>
</comment>